<sequence>MTKQMEEHFLRFDSLKREAEEADKACHLLLTLLDKYETVVMAIKTNMMIGVTVEFVKSKLLDAELQFKNADKNLEINKSTFSRNNNTQYYDCGSKRHNKISCKVER</sequence>
<dbReference type="EMBL" id="VTPC01091057">
    <property type="protein sequence ID" value="KAF2879893.1"/>
    <property type="molecule type" value="Genomic_DNA"/>
</dbReference>
<accession>A0A8K0C4G9</accession>
<name>A0A8K0C4G9_IGNLU</name>
<keyword evidence="2" id="KW-1185">Reference proteome</keyword>
<reference evidence="1" key="1">
    <citation type="submission" date="2019-08" db="EMBL/GenBank/DDBJ databases">
        <title>The genome of the North American firefly Photinus pyralis.</title>
        <authorList>
            <consortium name="Photinus pyralis genome working group"/>
            <person name="Fallon T.R."/>
            <person name="Sander Lower S.E."/>
            <person name="Weng J.-K."/>
        </authorList>
    </citation>
    <scope>NUCLEOTIDE SEQUENCE</scope>
    <source>
        <strain evidence="1">TRF0915ILg1</strain>
        <tissue evidence="1">Whole body</tissue>
    </source>
</reference>
<organism evidence="1 2">
    <name type="scientific">Ignelater luminosus</name>
    <name type="common">Cucubano</name>
    <name type="synonym">Pyrophorus luminosus</name>
    <dbReference type="NCBI Taxonomy" id="2038154"/>
    <lineage>
        <taxon>Eukaryota</taxon>
        <taxon>Metazoa</taxon>
        <taxon>Ecdysozoa</taxon>
        <taxon>Arthropoda</taxon>
        <taxon>Hexapoda</taxon>
        <taxon>Insecta</taxon>
        <taxon>Pterygota</taxon>
        <taxon>Neoptera</taxon>
        <taxon>Endopterygota</taxon>
        <taxon>Coleoptera</taxon>
        <taxon>Polyphaga</taxon>
        <taxon>Elateriformia</taxon>
        <taxon>Elateroidea</taxon>
        <taxon>Elateridae</taxon>
        <taxon>Agrypninae</taxon>
        <taxon>Pyrophorini</taxon>
        <taxon>Ignelater</taxon>
    </lineage>
</organism>
<proteinExistence type="predicted"/>
<comment type="caution">
    <text evidence="1">The sequence shown here is derived from an EMBL/GenBank/DDBJ whole genome shotgun (WGS) entry which is preliminary data.</text>
</comment>
<evidence type="ECO:0000313" key="1">
    <source>
        <dbReference type="EMBL" id="KAF2879893.1"/>
    </source>
</evidence>
<protein>
    <submittedName>
        <fullName evidence="1">Uncharacterized protein</fullName>
    </submittedName>
</protein>
<evidence type="ECO:0000313" key="2">
    <source>
        <dbReference type="Proteomes" id="UP000801492"/>
    </source>
</evidence>
<dbReference type="AlphaFoldDB" id="A0A8K0C4G9"/>
<gene>
    <name evidence="1" type="ORF">ILUMI_26278</name>
</gene>
<dbReference type="OrthoDB" id="6779891at2759"/>
<dbReference type="Proteomes" id="UP000801492">
    <property type="component" value="Unassembled WGS sequence"/>
</dbReference>